<feature type="binding site" evidence="4">
    <location>
        <position position="66"/>
    </location>
    <ligand>
        <name>substrate</name>
    </ligand>
</feature>
<dbReference type="PIRSF" id="PIRSF006806">
    <property type="entry name" value="FTHF_cligase"/>
    <property type="match status" value="1"/>
</dbReference>
<dbReference type="OrthoDB" id="9801938at2"/>
<proteinExistence type="inferred from homology"/>
<accession>F5ZBV4</accession>
<dbReference type="NCBIfam" id="TIGR02727">
    <property type="entry name" value="MTHFS_bact"/>
    <property type="match status" value="1"/>
</dbReference>
<comment type="cofactor">
    <cofactor evidence="5">
        <name>Mg(2+)</name>
        <dbReference type="ChEBI" id="CHEBI:18420"/>
    </cofactor>
</comment>
<dbReference type="AlphaFoldDB" id="F5ZBV4"/>
<evidence type="ECO:0000313" key="7">
    <source>
        <dbReference type="Proteomes" id="UP000000683"/>
    </source>
</evidence>
<evidence type="ECO:0000313" key="6">
    <source>
        <dbReference type="EMBL" id="AEF02033.1"/>
    </source>
</evidence>
<keyword evidence="7" id="KW-1185">Reference proteome</keyword>
<keyword evidence="3 4" id="KW-0067">ATP-binding</keyword>
<dbReference type="Pfam" id="PF01812">
    <property type="entry name" value="5-FTHF_cyc-lig"/>
    <property type="match status" value="1"/>
</dbReference>
<dbReference type="PANTHER" id="PTHR23407:SF1">
    <property type="entry name" value="5-FORMYLTETRAHYDROFOLATE CYCLO-LIGASE"/>
    <property type="match status" value="1"/>
</dbReference>
<organism evidence="6 7">
    <name type="scientific">Alteromonas naphthalenivorans</name>
    <dbReference type="NCBI Taxonomy" id="715451"/>
    <lineage>
        <taxon>Bacteria</taxon>
        <taxon>Pseudomonadati</taxon>
        <taxon>Pseudomonadota</taxon>
        <taxon>Gammaproteobacteria</taxon>
        <taxon>Alteromonadales</taxon>
        <taxon>Alteromonadaceae</taxon>
        <taxon>Alteromonas/Salinimonas group</taxon>
        <taxon>Alteromonas</taxon>
    </lineage>
</organism>
<dbReference type="EC" id="6.3.3.2" evidence="5"/>
<evidence type="ECO:0000256" key="2">
    <source>
        <dbReference type="ARBA" id="ARBA00022741"/>
    </source>
</evidence>
<evidence type="ECO:0000256" key="4">
    <source>
        <dbReference type="PIRSR" id="PIRSR006806-1"/>
    </source>
</evidence>
<comment type="similarity">
    <text evidence="1 5">Belongs to the 5-formyltetrahydrofolate cyclo-ligase family.</text>
</comment>
<dbReference type="Proteomes" id="UP000000683">
    <property type="component" value="Chromosome"/>
</dbReference>
<dbReference type="Gene3D" id="3.40.50.10420">
    <property type="entry name" value="NagB/RpiA/CoA transferase-like"/>
    <property type="match status" value="1"/>
</dbReference>
<dbReference type="SUPFAM" id="SSF100950">
    <property type="entry name" value="NagB/RpiA/CoA transferase-like"/>
    <property type="match status" value="1"/>
</dbReference>
<keyword evidence="5" id="KW-0479">Metal-binding</keyword>
<dbReference type="GO" id="GO:0005524">
    <property type="term" value="F:ATP binding"/>
    <property type="evidence" value="ECO:0007669"/>
    <property type="project" value="UniProtKB-KW"/>
</dbReference>
<dbReference type="GO" id="GO:0035999">
    <property type="term" value="P:tetrahydrofolate interconversion"/>
    <property type="evidence" value="ECO:0007669"/>
    <property type="project" value="TreeGrafter"/>
</dbReference>
<keyword evidence="2 4" id="KW-0547">Nucleotide-binding</keyword>
<dbReference type="KEGG" id="alt:ambt_02395"/>
<feature type="binding site" evidence="4">
    <location>
        <begin position="150"/>
        <end position="158"/>
    </location>
    <ligand>
        <name>ATP</name>
        <dbReference type="ChEBI" id="CHEBI:30616"/>
    </ligand>
</feature>
<evidence type="ECO:0000256" key="1">
    <source>
        <dbReference type="ARBA" id="ARBA00010638"/>
    </source>
</evidence>
<dbReference type="InterPro" id="IPR002698">
    <property type="entry name" value="FTHF_cligase"/>
</dbReference>
<gene>
    <name evidence="6" type="ordered locus">ambt_02395</name>
</gene>
<dbReference type="eggNOG" id="COG0212">
    <property type="taxonomic scope" value="Bacteria"/>
</dbReference>
<dbReference type="InterPro" id="IPR037171">
    <property type="entry name" value="NagB/RpiA_transferase-like"/>
</dbReference>
<sequence>MKRNTSQIMSKKTSRVTLRKALRALRNELPESEQQHAAFAVRDNLLSLPDITNASSIACYLPNDGEVDLRPFMHACWKLNNASALHTSLPVLHPVCKGHLLFLRYTEKTPMRVNKYNIEEPILACSDVIPTFHHQVILMPLVGFDASGNRLGMGGGYYDRTLASIQAQIIKPKLIGIAHDCQQVDQLPVQHWDIPVNAIVTPTQQLSFNRT</sequence>
<keyword evidence="5" id="KW-0460">Magnesium</keyword>
<dbReference type="GO" id="GO:0009396">
    <property type="term" value="P:folic acid-containing compound biosynthetic process"/>
    <property type="evidence" value="ECO:0007669"/>
    <property type="project" value="TreeGrafter"/>
</dbReference>
<name>F5ZBV4_ALTNA</name>
<evidence type="ECO:0000256" key="5">
    <source>
        <dbReference type="RuleBase" id="RU361279"/>
    </source>
</evidence>
<dbReference type="PANTHER" id="PTHR23407">
    <property type="entry name" value="ATPASE INHIBITOR/5-FORMYLTETRAHYDROFOLATE CYCLO-LIGASE"/>
    <property type="match status" value="1"/>
</dbReference>
<protein>
    <recommendedName>
        <fullName evidence="5">5-formyltetrahydrofolate cyclo-ligase</fullName>
        <ecNumber evidence="5">6.3.3.2</ecNumber>
    </recommendedName>
</protein>
<dbReference type="InterPro" id="IPR024185">
    <property type="entry name" value="FTHF_cligase-like_sf"/>
</dbReference>
<evidence type="ECO:0000256" key="3">
    <source>
        <dbReference type="ARBA" id="ARBA00022840"/>
    </source>
</evidence>
<feature type="binding site" evidence="4">
    <location>
        <position position="61"/>
    </location>
    <ligand>
        <name>substrate</name>
    </ligand>
</feature>
<dbReference type="GO" id="GO:0046872">
    <property type="term" value="F:metal ion binding"/>
    <property type="evidence" value="ECO:0007669"/>
    <property type="project" value="UniProtKB-KW"/>
</dbReference>
<reference evidence="6 7" key="1">
    <citation type="journal article" date="2011" name="J. Bacteriol.">
        <title>Complete genome sequence of the polycyclic aromatic hydrocarbon-degrading bacterium Alteromonas sp. strain SN2.</title>
        <authorList>
            <person name="Jin H.M."/>
            <person name="Jeong H."/>
            <person name="Moon E.J."/>
            <person name="Math R.K."/>
            <person name="Lee K."/>
            <person name="Kim H.J."/>
            <person name="Jeon C.O."/>
            <person name="Oh T.K."/>
            <person name="Kim J.F."/>
        </authorList>
    </citation>
    <scope>NUCLEOTIDE SEQUENCE [LARGE SCALE GENOMIC DNA]</scope>
    <source>
        <strain evidence="7">JCM 17741 / KACC 18427 / KCTC 11700BP / SN2</strain>
    </source>
</reference>
<dbReference type="EMBL" id="CP002339">
    <property type="protein sequence ID" value="AEF02033.1"/>
    <property type="molecule type" value="Genomic_DNA"/>
</dbReference>
<dbReference type="GO" id="GO:0030272">
    <property type="term" value="F:5-formyltetrahydrofolate cyclo-ligase activity"/>
    <property type="evidence" value="ECO:0007669"/>
    <property type="project" value="UniProtKB-EC"/>
</dbReference>
<comment type="catalytic activity">
    <reaction evidence="5">
        <text>(6S)-5-formyl-5,6,7,8-tetrahydrofolate + ATP = (6R)-5,10-methenyltetrahydrofolate + ADP + phosphate</text>
        <dbReference type="Rhea" id="RHEA:10488"/>
        <dbReference type="ChEBI" id="CHEBI:30616"/>
        <dbReference type="ChEBI" id="CHEBI:43474"/>
        <dbReference type="ChEBI" id="CHEBI:57455"/>
        <dbReference type="ChEBI" id="CHEBI:57457"/>
        <dbReference type="ChEBI" id="CHEBI:456216"/>
        <dbReference type="EC" id="6.3.3.2"/>
    </reaction>
</comment>
<dbReference type="HOGENOM" id="CLU_066245_0_0_6"/>